<dbReference type="InterPro" id="IPR051680">
    <property type="entry name" value="ATP-dep_Glu-Cys_Ligase-2"/>
</dbReference>
<dbReference type="AlphaFoldDB" id="A0A917K520"/>
<evidence type="ECO:0000313" key="2">
    <source>
        <dbReference type="EMBL" id="GGJ00346.1"/>
    </source>
</evidence>
<feature type="domain" description="DUF403" evidence="1">
    <location>
        <begin position="1"/>
        <end position="311"/>
    </location>
</feature>
<comment type="caution">
    <text evidence="2">The sequence shown here is derived from an EMBL/GenBank/DDBJ whole genome shotgun (WGS) entry which is preliminary data.</text>
</comment>
<organism evidence="2 3">
    <name type="scientific">Neoroseomonas lacus</name>
    <dbReference type="NCBI Taxonomy" id="287609"/>
    <lineage>
        <taxon>Bacteria</taxon>
        <taxon>Pseudomonadati</taxon>
        <taxon>Pseudomonadota</taxon>
        <taxon>Alphaproteobacteria</taxon>
        <taxon>Acetobacterales</taxon>
        <taxon>Acetobacteraceae</taxon>
        <taxon>Neoroseomonas</taxon>
    </lineage>
</organism>
<evidence type="ECO:0000313" key="3">
    <source>
        <dbReference type="Proteomes" id="UP000661507"/>
    </source>
</evidence>
<gene>
    <name evidence="2" type="ORF">GCM10011320_03930</name>
</gene>
<dbReference type="RefSeq" id="WP_188965218.1">
    <property type="nucleotide sequence ID" value="NZ_BMKW01000001.1"/>
</dbReference>
<reference evidence="2" key="2">
    <citation type="submission" date="2020-09" db="EMBL/GenBank/DDBJ databases">
        <authorList>
            <person name="Sun Q."/>
            <person name="Zhou Y."/>
        </authorList>
    </citation>
    <scope>NUCLEOTIDE SEQUENCE</scope>
    <source>
        <strain evidence="2">CGMCC 1.3617</strain>
    </source>
</reference>
<dbReference type="PANTHER" id="PTHR34595">
    <property type="entry name" value="BLR5612 PROTEIN"/>
    <property type="match status" value="1"/>
</dbReference>
<sequence length="313" mass="34999">MLSSTADSLYWLGRYMERAGNNARGLQVTLRMASLTGAVDRRDNAWRALLTASGCAPGFAETGAEMSQANVVRYLAADATNGSSILSCIEAARSNARRVRTALTTDMWEAVNETWSEGRRTTEATFTPDNLPAFLDWVKSRTILFNGAYADTMLRDEAWSFVRLGTMFERADNTARVLDVHHHALAGTEEGGAVAYVQWQAILRSVSALRAYQWVYHSRLDPERIAELLILRPELPRSMIACYARIEETLDGIAALHGGRRGECHRLAGEMHARLRFGRIEDIMKGGLHEFLTATINRNLELGKQIQEFYLQA</sequence>
<dbReference type="InterPro" id="IPR007296">
    <property type="entry name" value="DUF403"/>
</dbReference>
<protein>
    <recommendedName>
        <fullName evidence="1">DUF403 domain-containing protein</fullName>
    </recommendedName>
</protein>
<reference evidence="2" key="1">
    <citation type="journal article" date="2014" name="Int. J. Syst. Evol. Microbiol.">
        <title>Complete genome sequence of Corynebacterium casei LMG S-19264T (=DSM 44701T), isolated from a smear-ripened cheese.</title>
        <authorList>
            <consortium name="US DOE Joint Genome Institute (JGI-PGF)"/>
            <person name="Walter F."/>
            <person name="Albersmeier A."/>
            <person name="Kalinowski J."/>
            <person name="Ruckert C."/>
        </authorList>
    </citation>
    <scope>NUCLEOTIDE SEQUENCE</scope>
    <source>
        <strain evidence="2">CGMCC 1.3617</strain>
    </source>
</reference>
<dbReference type="EMBL" id="BMKW01000001">
    <property type="protein sequence ID" value="GGJ00346.1"/>
    <property type="molecule type" value="Genomic_DNA"/>
</dbReference>
<dbReference type="Pfam" id="PF04168">
    <property type="entry name" value="Alpha-E"/>
    <property type="match status" value="1"/>
</dbReference>
<keyword evidence="3" id="KW-1185">Reference proteome</keyword>
<proteinExistence type="predicted"/>
<dbReference type="PANTHER" id="PTHR34595:SF7">
    <property type="entry name" value="SLL1039 PROTEIN"/>
    <property type="match status" value="1"/>
</dbReference>
<name>A0A917K520_9PROT</name>
<evidence type="ECO:0000259" key="1">
    <source>
        <dbReference type="Pfam" id="PF04168"/>
    </source>
</evidence>
<accession>A0A917K520</accession>
<dbReference type="Proteomes" id="UP000661507">
    <property type="component" value="Unassembled WGS sequence"/>
</dbReference>